<name>C0CRU6_BLAHS</name>
<dbReference type="Proteomes" id="UP000003100">
    <property type="component" value="Unassembled WGS sequence"/>
</dbReference>
<comment type="caution">
    <text evidence="1">The sequence shown here is derived from an EMBL/GenBank/DDBJ whole genome shotgun (WGS) entry which is preliminary data.</text>
</comment>
<proteinExistence type="predicted"/>
<dbReference type="EMBL" id="ACBZ01000190">
    <property type="protein sequence ID" value="EEG47516.1"/>
    <property type="molecule type" value="Genomic_DNA"/>
</dbReference>
<dbReference type="RefSeq" id="WP_005952120.1">
    <property type="nucleotide sequence ID" value="NZ_CP136423.1"/>
</dbReference>
<sequence length="56" mass="6882">MYHISQEKKDELFRGWIAQQNHRLEILHLYGFDRSQGIEMLKVLMLDSIEEMLRYK</sequence>
<accession>C0CRU6</accession>
<dbReference type="AlphaFoldDB" id="C0CRU6"/>
<evidence type="ECO:0000313" key="1">
    <source>
        <dbReference type="EMBL" id="EEG47516.1"/>
    </source>
</evidence>
<organism evidence="1 2">
    <name type="scientific">Blautia hydrogenotrophica (strain DSM 10507 / JCM 14656 / S5a33)</name>
    <name type="common">Ruminococcus hydrogenotrophicus</name>
    <dbReference type="NCBI Taxonomy" id="476272"/>
    <lineage>
        <taxon>Bacteria</taxon>
        <taxon>Bacillati</taxon>
        <taxon>Bacillota</taxon>
        <taxon>Clostridia</taxon>
        <taxon>Lachnospirales</taxon>
        <taxon>Lachnospiraceae</taxon>
        <taxon>Blautia</taxon>
    </lineage>
</organism>
<gene>
    <name evidence="1" type="ORF">RUMHYD_03612</name>
</gene>
<dbReference type="PATRIC" id="fig|476272.21.peg.291"/>
<reference evidence="1 2" key="1">
    <citation type="submission" date="2009-01" db="EMBL/GenBank/DDBJ databases">
        <authorList>
            <person name="Fulton L."/>
            <person name="Clifton S."/>
            <person name="Fulton B."/>
            <person name="Xu J."/>
            <person name="Minx P."/>
            <person name="Pepin K.H."/>
            <person name="Johnson M."/>
            <person name="Bhonagiri V."/>
            <person name="Nash W.E."/>
            <person name="Mardis E.R."/>
            <person name="Wilson R.K."/>
        </authorList>
    </citation>
    <scope>NUCLEOTIDE SEQUENCE [LARGE SCALE GENOMIC DNA]</scope>
    <source>
        <strain evidence="2">DSM 10507 / JCM 14656 / S5a33</strain>
    </source>
</reference>
<protein>
    <submittedName>
        <fullName evidence="1">Uncharacterized protein</fullName>
    </submittedName>
</protein>
<dbReference type="HOGENOM" id="CLU_3004989_0_0_9"/>
<dbReference type="GeneID" id="86823379"/>
<keyword evidence="2" id="KW-1185">Reference proteome</keyword>
<reference evidence="1 2" key="2">
    <citation type="submission" date="2009-02" db="EMBL/GenBank/DDBJ databases">
        <title>Draft genome sequence of Blautia hydrogenotrophica DSM 10507 (Ruminococcus hydrogenotrophicus DSM 10507).</title>
        <authorList>
            <person name="Sudarsanam P."/>
            <person name="Ley R."/>
            <person name="Guruge J."/>
            <person name="Turnbaugh P.J."/>
            <person name="Mahowald M."/>
            <person name="Liep D."/>
            <person name="Gordon J."/>
        </authorList>
    </citation>
    <scope>NUCLEOTIDE SEQUENCE [LARGE SCALE GENOMIC DNA]</scope>
    <source>
        <strain evidence="2">DSM 10507 / JCM 14656 / S5a33</strain>
    </source>
</reference>
<evidence type="ECO:0000313" key="2">
    <source>
        <dbReference type="Proteomes" id="UP000003100"/>
    </source>
</evidence>